<dbReference type="PANTHER" id="PTHR47926">
    <property type="entry name" value="PENTATRICOPEPTIDE REPEAT-CONTAINING PROTEIN"/>
    <property type="match status" value="1"/>
</dbReference>
<dbReference type="InterPro" id="IPR011990">
    <property type="entry name" value="TPR-like_helical_dom_sf"/>
</dbReference>
<dbReference type="OMA" id="DETTCRN"/>
<dbReference type="GO" id="GO:0003723">
    <property type="term" value="F:RNA binding"/>
    <property type="evidence" value="ECO:0007669"/>
    <property type="project" value="InterPro"/>
</dbReference>
<dbReference type="Pfam" id="PF01535">
    <property type="entry name" value="PPR"/>
    <property type="match status" value="5"/>
</dbReference>
<gene>
    <name evidence="2" type="primary">LOC104603761</name>
</gene>
<dbReference type="InterPro" id="IPR002885">
    <property type="entry name" value="PPR_rpt"/>
</dbReference>
<dbReference type="AlphaFoldDB" id="A0A1U8AJQ3"/>
<dbReference type="FunFam" id="1.25.40.10:FF:001079">
    <property type="entry name" value="Pentatricopeptide repeat-containing protein At2g17210"/>
    <property type="match status" value="1"/>
</dbReference>
<reference evidence="2" key="1">
    <citation type="submission" date="2025-08" db="UniProtKB">
        <authorList>
            <consortium name="RefSeq"/>
        </authorList>
    </citation>
    <scope>IDENTIFICATION</scope>
</reference>
<dbReference type="FunFam" id="1.25.40.10:FF:000227">
    <property type="entry name" value="Pentatricopeptide repeat-containing protein At3g13880"/>
    <property type="match status" value="1"/>
</dbReference>
<sequence length="768" mass="84630">MRPFVPEAPISELETSTILNLTPHVIQTPGMRPLAILSNSRFPNWNMMIKQSSFHGQWQEVLSQYYEMRTAGFQLLDHSVLPAILKACAKLQSLKQGKSVHAYMIKQGLKSSTSIANSTMDFYVKCGAMDSALGIFYCARNRDSVSWNIIIHGYLEQGAFEEGLCLFRQARVAAFVPIISTILLILQACRSLSIQAGLTIHAFIIRSAFSTVASVQNSLLNMYVDFANMDYAQQLFDEMPEKDVISWSVIIGGYAKCGGTGVAIRLFRDMISGFEVKPDGLIMVNFLKACANAGDIVLGRVAHGHVINRGLNIDSFVANSLVDMYSKCEDIDSAFKVFHEIPNRNIVSWNSMLSGFVHNMQHLEALVLFDSMGEAGIEADEVTLVNLLQVCKNLTCTVKCKSIHSTIIRRGYEVNELVLNSLIDAYAKCGMVELAWKLFGRMKRRDMVSWSTMIAGFAHCGMPDEAIATFQEMNRAQERPNAVTLLSLLEACSVAAELRRSKWAHGFAIRRELATEVAVGTAILDMYAKCGAMDASRRVFDRMPKRNILTWSAMIAAYGMNGRAHDALALLAEMEVHGLKPNAITILSALTACSHGGLVEEGLSCFRRMVADHGLEPGLEHYSCIVDMLGRAGKLDCAADLIKRMPEGGVKAGASAWGALLSACRNHGNSELGEGAASRVLELEPSNSAGYLLASSMYAAGGIWDEVARMRCLMKERGLKVVAGYSLVHVEDRTCRFVARDVSHPQAEEIHATVLQLHKCMKMDERKH</sequence>
<dbReference type="FunCoup" id="A0A1U8AJQ3">
    <property type="interactions" value="285"/>
</dbReference>
<dbReference type="Gene3D" id="1.25.40.10">
    <property type="entry name" value="Tetratricopeptide repeat domain"/>
    <property type="match status" value="5"/>
</dbReference>
<dbReference type="KEGG" id="nnu:104603761"/>
<organism evidence="1 2">
    <name type="scientific">Nelumbo nucifera</name>
    <name type="common">Sacred lotus</name>
    <dbReference type="NCBI Taxonomy" id="4432"/>
    <lineage>
        <taxon>Eukaryota</taxon>
        <taxon>Viridiplantae</taxon>
        <taxon>Streptophyta</taxon>
        <taxon>Embryophyta</taxon>
        <taxon>Tracheophyta</taxon>
        <taxon>Spermatophyta</taxon>
        <taxon>Magnoliopsida</taxon>
        <taxon>Proteales</taxon>
        <taxon>Nelumbonaceae</taxon>
        <taxon>Nelumbo</taxon>
    </lineage>
</organism>
<dbReference type="InterPro" id="IPR046848">
    <property type="entry name" value="E_motif"/>
</dbReference>
<dbReference type="PROSITE" id="PS51375">
    <property type="entry name" value="PPR"/>
    <property type="match status" value="7"/>
</dbReference>
<protein>
    <submittedName>
        <fullName evidence="2">Pentatricopeptide repeat-containing protein At2g17210</fullName>
    </submittedName>
</protein>
<accession>A0A1U8AJQ3</accession>
<dbReference type="Pfam" id="PF20431">
    <property type="entry name" value="E_motif"/>
    <property type="match status" value="1"/>
</dbReference>
<dbReference type="RefSeq" id="XP_010266181.1">
    <property type="nucleotide sequence ID" value="XM_010267879.2"/>
</dbReference>
<dbReference type="GO" id="GO:0009451">
    <property type="term" value="P:RNA modification"/>
    <property type="evidence" value="ECO:0007669"/>
    <property type="project" value="InterPro"/>
</dbReference>
<dbReference type="STRING" id="4432.A0A1U8AJQ3"/>
<dbReference type="OrthoDB" id="185373at2759"/>
<dbReference type="Proteomes" id="UP000189703">
    <property type="component" value="Unplaced"/>
</dbReference>
<dbReference type="FunFam" id="1.25.40.10:FF:000344">
    <property type="entry name" value="Pentatricopeptide repeat-containing protein"/>
    <property type="match status" value="1"/>
</dbReference>
<keyword evidence="1" id="KW-1185">Reference proteome</keyword>
<dbReference type="eggNOG" id="KOG4197">
    <property type="taxonomic scope" value="Eukaryota"/>
</dbReference>
<dbReference type="Pfam" id="PF13041">
    <property type="entry name" value="PPR_2"/>
    <property type="match status" value="3"/>
</dbReference>
<dbReference type="InterPro" id="IPR046960">
    <property type="entry name" value="PPR_At4g14850-like_plant"/>
</dbReference>
<name>A0A1U8AJQ3_NELNU</name>
<evidence type="ECO:0000313" key="2">
    <source>
        <dbReference type="RefSeq" id="XP_010266181.1"/>
    </source>
</evidence>
<dbReference type="GeneID" id="104603761"/>
<proteinExistence type="predicted"/>
<evidence type="ECO:0000313" key="1">
    <source>
        <dbReference type="Proteomes" id="UP000189703"/>
    </source>
</evidence>
<dbReference type="PANTHER" id="PTHR47926:SF452">
    <property type="entry name" value="PENTATRICOPEPTIDE REPEAT-CONTAINING PROTEIN"/>
    <property type="match status" value="1"/>
</dbReference>
<dbReference type="NCBIfam" id="TIGR00756">
    <property type="entry name" value="PPR"/>
    <property type="match status" value="5"/>
</dbReference>